<evidence type="ECO:0000313" key="1">
    <source>
        <dbReference type="EMBL" id="RWR97724.1"/>
    </source>
</evidence>
<dbReference type="AlphaFoldDB" id="A0A3S3PBM9"/>
<reference evidence="1 2" key="1">
    <citation type="journal article" date="2019" name="Nat. Plants">
        <title>Stout camphor tree genome fills gaps in understanding of flowering plant genome evolution.</title>
        <authorList>
            <person name="Chaw S.M."/>
            <person name="Liu Y.C."/>
            <person name="Wu Y.W."/>
            <person name="Wang H.Y."/>
            <person name="Lin C.I."/>
            <person name="Wu C.S."/>
            <person name="Ke H.M."/>
            <person name="Chang L.Y."/>
            <person name="Hsu C.Y."/>
            <person name="Yang H.T."/>
            <person name="Sudianto E."/>
            <person name="Hsu M.H."/>
            <person name="Wu K.P."/>
            <person name="Wang L.N."/>
            <person name="Leebens-Mack J.H."/>
            <person name="Tsai I.J."/>
        </authorList>
    </citation>
    <scope>NUCLEOTIDE SEQUENCE [LARGE SCALE GENOMIC DNA]</scope>
    <source>
        <strain evidence="2">cv. Chaw 1501</strain>
        <tissue evidence="1">Young leaves</tissue>
    </source>
</reference>
<dbReference type="OrthoDB" id="1972513at2759"/>
<name>A0A3S3PBM9_9MAGN</name>
<sequence>MRDMGYDLEEPVGLKNGRGIKVPLEPHLSEEQREAWLAGQYVDLTTYGLGYQPTTLPAPKTVSDAESSDTESCDSEISVSDLFKSAERDEVTRDFSPVSAKMLRSLVGSVATPIFSKIRDVTDLGVLTPGVARAFILDRVKPGYFNEKEIEGLRTFYPVQGEDFLDRLILQPWVKMWLKYLRWYAECFAPLAAEGTSQTSCFTQNPSLITANEVFGFSPNDKPRPANCSSSQQWKQFSAMVSGSSVVPGRKEESRRIHRSILERAQTDPIHGDWKANNDLVSSWL</sequence>
<dbReference type="EMBL" id="QPKB01000024">
    <property type="protein sequence ID" value="RWR97724.1"/>
    <property type="molecule type" value="Genomic_DNA"/>
</dbReference>
<protein>
    <submittedName>
        <fullName evidence="1">Uncharacterized protein</fullName>
    </submittedName>
</protein>
<accession>A0A3S3PBM9</accession>
<gene>
    <name evidence="1" type="ORF">CKAN_02717700</name>
</gene>
<organism evidence="1 2">
    <name type="scientific">Cinnamomum micranthum f. kanehirae</name>
    <dbReference type="NCBI Taxonomy" id="337451"/>
    <lineage>
        <taxon>Eukaryota</taxon>
        <taxon>Viridiplantae</taxon>
        <taxon>Streptophyta</taxon>
        <taxon>Embryophyta</taxon>
        <taxon>Tracheophyta</taxon>
        <taxon>Spermatophyta</taxon>
        <taxon>Magnoliopsida</taxon>
        <taxon>Magnoliidae</taxon>
        <taxon>Laurales</taxon>
        <taxon>Lauraceae</taxon>
        <taxon>Cinnamomum</taxon>
    </lineage>
</organism>
<proteinExistence type="predicted"/>
<dbReference type="Proteomes" id="UP000283530">
    <property type="component" value="Unassembled WGS sequence"/>
</dbReference>
<comment type="caution">
    <text evidence="1">The sequence shown here is derived from an EMBL/GenBank/DDBJ whole genome shotgun (WGS) entry which is preliminary data.</text>
</comment>
<evidence type="ECO:0000313" key="2">
    <source>
        <dbReference type="Proteomes" id="UP000283530"/>
    </source>
</evidence>
<keyword evidence="2" id="KW-1185">Reference proteome</keyword>